<evidence type="ECO:0000313" key="2">
    <source>
        <dbReference type="WBParaSite" id="MhA1_Contig130.frz3.gene50"/>
    </source>
</evidence>
<dbReference type="Proteomes" id="UP000095281">
    <property type="component" value="Unplaced"/>
</dbReference>
<keyword evidence="1" id="KW-1185">Reference proteome</keyword>
<dbReference type="OMA" id="GCEMINT"/>
<sequence>MVQLKEDDSTSNDIVLDDLNSSLNTILDMIKDDTQQFPPIDLLEQIKDCLECLASSSPSELASQRVRFVSLSWPADLRIVLQRIFRTFNIPEEYTRVCYKLSNFAAQCLGNDWLRSDLQFLKLLASLSSGRLLVILDEPDKVDIDQLNACLRLQEFFIGCVEDDAEWLSDDEATFLSETCQKACTFICEYVIECDKQSIDIPQNLNLFLTLSRYFYEFLEIGGAQILEQNLLEKVSPLFEKISSGGFLNFEFFIFLFIEIDNTEECEQISLPSLDL</sequence>
<reference evidence="2" key="1">
    <citation type="submission" date="2016-11" db="UniProtKB">
        <authorList>
            <consortium name="WormBaseParasite"/>
        </authorList>
    </citation>
    <scope>IDENTIFICATION</scope>
</reference>
<organism evidence="1 2">
    <name type="scientific">Meloidogyne hapla</name>
    <name type="common">Root-knot nematode worm</name>
    <dbReference type="NCBI Taxonomy" id="6305"/>
    <lineage>
        <taxon>Eukaryota</taxon>
        <taxon>Metazoa</taxon>
        <taxon>Ecdysozoa</taxon>
        <taxon>Nematoda</taxon>
        <taxon>Chromadorea</taxon>
        <taxon>Rhabditida</taxon>
        <taxon>Tylenchina</taxon>
        <taxon>Tylenchomorpha</taxon>
        <taxon>Tylenchoidea</taxon>
        <taxon>Meloidogynidae</taxon>
        <taxon>Meloidogyninae</taxon>
        <taxon>Meloidogyne</taxon>
    </lineage>
</organism>
<dbReference type="AlphaFoldDB" id="A0A1I8B4A9"/>
<dbReference type="WBParaSite" id="MhA1_Contig130.frz3.gene50">
    <property type="protein sequence ID" value="MhA1_Contig130.frz3.gene50"/>
    <property type="gene ID" value="MhA1_Contig130.frz3.gene50"/>
</dbReference>
<protein>
    <submittedName>
        <fullName evidence="2">Uncharacterized protein</fullName>
    </submittedName>
</protein>
<accession>A0A1I8B4A9</accession>
<evidence type="ECO:0000313" key="1">
    <source>
        <dbReference type="Proteomes" id="UP000095281"/>
    </source>
</evidence>
<proteinExistence type="predicted"/>
<name>A0A1I8B4A9_MELHA</name>